<dbReference type="GO" id="GO:0005615">
    <property type="term" value="C:extracellular space"/>
    <property type="evidence" value="ECO:0007669"/>
    <property type="project" value="TreeGrafter"/>
</dbReference>
<dbReference type="PROSITE" id="PS50213">
    <property type="entry name" value="FAS1"/>
    <property type="match status" value="1"/>
</dbReference>
<comment type="caution">
    <text evidence="2">The sequence shown here is derived from an EMBL/GenBank/DDBJ whole genome shotgun (WGS) entry which is preliminary data.</text>
</comment>
<dbReference type="SMART" id="SM00554">
    <property type="entry name" value="FAS1"/>
    <property type="match status" value="1"/>
</dbReference>
<dbReference type="AlphaFoldDB" id="A0A150FXH6"/>
<evidence type="ECO:0000313" key="2">
    <source>
        <dbReference type="EMBL" id="KXZ42288.1"/>
    </source>
</evidence>
<reference evidence="3" key="1">
    <citation type="journal article" date="2016" name="Nat. Commun.">
        <title>The Gonium pectorale genome demonstrates co-option of cell cycle regulation during the evolution of multicellularity.</title>
        <authorList>
            <person name="Hanschen E.R."/>
            <person name="Marriage T.N."/>
            <person name="Ferris P.J."/>
            <person name="Hamaji T."/>
            <person name="Toyoda A."/>
            <person name="Fujiyama A."/>
            <person name="Neme R."/>
            <person name="Noguchi H."/>
            <person name="Minakuchi Y."/>
            <person name="Suzuki M."/>
            <person name="Kawai-Toyooka H."/>
            <person name="Smith D.R."/>
            <person name="Sparks H."/>
            <person name="Anderson J."/>
            <person name="Bakaric R."/>
            <person name="Luria V."/>
            <person name="Karger A."/>
            <person name="Kirschner M.W."/>
            <person name="Durand P.M."/>
            <person name="Michod R.E."/>
            <person name="Nozaki H."/>
            <person name="Olson B.J."/>
        </authorList>
    </citation>
    <scope>NUCLEOTIDE SEQUENCE [LARGE SCALE GENOMIC DNA]</scope>
    <source>
        <strain evidence="3">NIES-2863</strain>
    </source>
</reference>
<dbReference type="SUPFAM" id="SSF82153">
    <property type="entry name" value="FAS1 domain"/>
    <property type="match status" value="1"/>
</dbReference>
<dbReference type="Proteomes" id="UP000075714">
    <property type="component" value="Unassembled WGS sequence"/>
</dbReference>
<dbReference type="InterPro" id="IPR050904">
    <property type="entry name" value="Adhesion/Biosynth-related"/>
</dbReference>
<dbReference type="InterPro" id="IPR000782">
    <property type="entry name" value="FAS1_domain"/>
</dbReference>
<dbReference type="OrthoDB" id="534683at2759"/>
<gene>
    <name evidence="2" type="ORF">GPECTOR_167g169</name>
</gene>
<name>A0A150FXH6_GONPE</name>
<evidence type="ECO:0000313" key="3">
    <source>
        <dbReference type="Proteomes" id="UP000075714"/>
    </source>
</evidence>
<feature type="domain" description="FAS1" evidence="1">
    <location>
        <begin position="1"/>
        <end position="134"/>
    </location>
</feature>
<protein>
    <recommendedName>
        <fullName evidence="1">FAS1 domain-containing protein</fullName>
    </recommendedName>
</protein>
<evidence type="ECO:0000259" key="1">
    <source>
        <dbReference type="PROSITE" id="PS50213"/>
    </source>
</evidence>
<proteinExistence type="predicted"/>
<keyword evidence="3" id="KW-1185">Reference proteome</keyword>
<dbReference type="Gene3D" id="2.30.180.10">
    <property type="entry name" value="FAS1 domain"/>
    <property type="match status" value="1"/>
</dbReference>
<dbReference type="EMBL" id="LSYV01000167">
    <property type="protein sequence ID" value="KXZ42288.1"/>
    <property type="molecule type" value="Genomic_DNA"/>
</dbReference>
<dbReference type="PANTHER" id="PTHR10900">
    <property type="entry name" value="PERIOSTIN-RELATED"/>
    <property type="match status" value="1"/>
</dbReference>
<dbReference type="PANTHER" id="PTHR10900:SF77">
    <property type="entry name" value="FI19380P1"/>
    <property type="match status" value="1"/>
</dbReference>
<dbReference type="Pfam" id="PF02469">
    <property type="entry name" value="Fasciclin"/>
    <property type="match status" value="1"/>
</dbReference>
<sequence>MATSVLSSAPMSWGSAAASAAGLDADLLNKISTVFVPSDDAIKAYVASSGVTTADLASGSGKTAVTAHVIPNKTLTSADFPSGSSTYETVAGSPLIVTNTGGQLTVSSGSITANVIQADISTGNATIFLIDRVLAPVA</sequence>
<accession>A0A150FXH6</accession>
<organism evidence="2 3">
    <name type="scientific">Gonium pectorale</name>
    <name type="common">Green alga</name>
    <dbReference type="NCBI Taxonomy" id="33097"/>
    <lineage>
        <taxon>Eukaryota</taxon>
        <taxon>Viridiplantae</taxon>
        <taxon>Chlorophyta</taxon>
        <taxon>core chlorophytes</taxon>
        <taxon>Chlorophyceae</taxon>
        <taxon>CS clade</taxon>
        <taxon>Chlamydomonadales</taxon>
        <taxon>Volvocaceae</taxon>
        <taxon>Gonium</taxon>
    </lineage>
</organism>
<dbReference type="InterPro" id="IPR036378">
    <property type="entry name" value="FAS1_dom_sf"/>
</dbReference>